<dbReference type="SUPFAM" id="SSF47729">
    <property type="entry name" value="IHF-like DNA-binding proteins"/>
    <property type="match status" value="1"/>
</dbReference>
<protein>
    <submittedName>
        <fullName evidence="4">Uncharacterized protein</fullName>
    </submittedName>
</protein>
<evidence type="ECO:0000256" key="1">
    <source>
        <dbReference type="ARBA" id="ARBA00010529"/>
    </source>
</evidence>
<evidence type="ECO:0000256" key="3">
    <source>
        <dbReference type="RuleBase" id="RU003939"/>
    </source>
</evidence>
<dbReference type="PANTHER" id="PTHR33175:SF5">
    <property type="entry name" value="INTEGRATION HOST FACTOR SUBUNIT BETA"/>
    <property type="match status" value="1"/>
</dbReference>
<dbReference type="Gene3D" id="4.10.520.10">
    <property type="entry name" value="IHF-like DNA-binding proteins"/>
    <property type="match status" value="1"/>
</dbReference>
<dbReference type="EMBL" id="KU356480">
    <property type="protein sequence ID" value="ANS55752.1"/>
    <property type="molecule type" value="Genomic_DNA"/>
</dbReference>
<accession>A0A1B1LRU7</accession>
<reference evidence="4" key="1">
    <citation type="journal article" date="2016" name="Antimicrob. Agents Chemother.">
        <title>Genetic Characterization of a blaVEB-2-carrying plasmid in Vibrio parahaemolyticus.</title>
        <authorList>
            <person name="Li R."/>
            <person name="Ye L."/>
            <person name="Zheng Z."/>
            <person name="Chan E.W."/>
            <person name="Chen S."/>
        </authorList>
    </citation>
    <scope>NUCLEOTIDE SEQUENCE</scope>
    <source>
        <strain evidence="4">VPS92</strain>
        <plasmid evidence="4">pVPS92-VEB</plasmid>
    </source>
</reference>
<dbReference type="SMART" id="SM00411">
    <property type="entry name" value="BHL"/>
    <property type="match status" value="1"/>
</dbReference>
<dbReference type="Pfam" id="PF00216">
    <property type="entry name" value="Bac_DNA_binding"/>
    <property type="match status" value="1"/>
</dbReference>
<dbReference type="InterPro" id="IPR000119">
    <property type="entry name" value="Hist_DNA-bd"/>
</dbReference>
<dbReference type="GO" id="GO:0005829">
    <property type="term" value="C:cytosol"/>
    <property type="evidence" value="ECO:0007669"/>
    <property type="project" value="TreeGrafter"/>
</dbReference>
<proteinExistence type="inferred from homology"/>
<geneLocation type="plasmid" evidence="4">
    <name>pVPS92-VEB</name>
</geneLocation>
<dbReference type="RefSeq" id="WP_017190387.1">
    <property type="nucleotide sequence ID" value="NZ_JAESOU010000019.1"/>
</dbReference>
<dbReference type="InterPro" id="IPR010992">
    <property type="entry name" value="IHF-like_DNA-bd_dom_sf"/>
</dbReference>
<dbReference type="AlphaFoldDB" id="A0A1B1LRU7"/>
<keyword evidence="2" id="KW-0238">DNA-binding</keyword>
<keyword evidence="4" id="KW-0614">Plasmid</keyword>
<evidence type="ECO:0000256" key="2">
    <source>
        <dbReference type="ARBA" id="ARBA00023125"/>
    </source>
</evidence>
<sequence>MFQTEKISTKNLALKLAEKNNHLSVDECEMAIKVVLNQIAGGIERGERTEIRGFGTFSPVIYKPGTKRNPRTGETVSTGYRGRVHFKPSKDLKDSVLSLT</sequence>
<evidence type="ECO:0000313" key="4">
    <source>
        <dbReference type="EMBL" id="ANS55752.1"/>
    </source>
</evidence>
<dbReference type="PRINTS" id="PR01727">
    <property type="entry name" value="DNABINDINGHU"/>
</dbReference>
<dbReference type="GO" id="GO:0003677">
    <property type="term" value="F:DNA binding"/>
    <property type="evidence" value="ECO:0007669"/>
    <property type="project" value="UniProtKB-KW"/>
</dbReference>
<dbReference type="GO" id="GO:0030527">
    <property type="term" value="F:structural constituent of chromatin"/>
    <property type="evidence" value="ECO:0007669"/>
    <property type="project" value="InterPro"/>
</dbReference>
<dbReference type="CDD" id="cd13836">
    <property type="entry name" value="IHF_B"/>
    <property type="match status" value="1"/>
</dbReference>
<name>A0A1B1LRU7_VIBPH</name>
<comment type="similarity">
    <text evidence="1 3">Belongs to the bacterial histone-like protein family.</text>
</comment>
<dbReference type="PANTHER" id="PTHR33175">
    <property type="entry name" value="DNA-BINDING PROTEIN HU"/>
    <property type="match status" value="1"/>
</dbReference>
<organism evidence="4">
    <name type="scientific">Vibrio parahaemolyticus</name>
    <dbReference type="NCBI Taxonomy" id="670"/>
    <lineage>
        <taxon>Bacteria</taxon>
        <taxon>Pseudomonadati</taxon>
        <taxon>Pseudomonadota</taxon>
        <taxon>Gammaproteobacteria</taxon>
        <taxon>Vibrionales</taxon>
        <taxon>Vibrionaceae</taxon>
        <taxon>Vibrio</taxon>
    </lineage>
</organism>